<evidence type="ECO:0000313" key="2">
    <source>
        <dbReference type="EMBL" id="CAG9931283.1"/>
    </source>
</evidence>
<name>A0ABM8YV02_9PROT</name>
<keyword evidence="3" id="KW-1185">Reference proteome</keyword>
<organism evidence="2 3">
    <name type="scientific">Candidatus Nitrotoga arctica</name>
    <dbReference type="NCBI Taxonomy" id="453162"/>
    <lineage>
        <taxon>Bacteria</taxon>
        <taxon>Pseudomonadati</taxon>
        <taxon>Pseudomonadota</taxon>
        <taxon>Betaproteobacteria</taxon>
        <taxon>Nitrosomonadales</taxon>
        <taxon>Gallionellaceae</taxon>
        <taxon>Candidatus Nitrotoga</taxon>
    </lineage>
</organism>
<gene>
    <name evidence="2" type="ORF">NTG6680_0030</name>
</gene>
<dbReference type="Proteomes" id="UP000839052">
    <property type="component" value="Chromosome"/>
</dbReference>
<reference evidence="2 3" key="1">
    <citation type="submission" date="2021-10" db="EMBL/GenBank/DDBJ databases">
        <authorList>
            <person name="Koch H."/>
        </authorList>
    </citation>
    <scope>NUCLEOTIDE SEQUENCE [LARGE SCALE GENOMIC DNA]</scope>
    <source>
        <strain evidence="2">6680</strain>
    </source>
</reference>
<dbReference type="Pfam" id="PF13936">
    <property type="entry name" value="HTH_38"/>
    <property type="match status" value="1"/>
</dbReference>
<evidence type="ECO:0000259" key="1">
    <source>
        <dbReference type="Pfam" id="PF13936"/>
    </source>
</evidence>
<dbReference type="EMBL" id="OU912926">
    <property type="protein sequence ID" value="CAG9931283.1"/>
    <property type="molecule type" value="Genomic_DNA"/>
</dbReference>
<proteinExistence type="predicted"/>
<dbReference type="Gene3D" id="1.10.10.60">
    <property type="entry name" value="Homeodomain-like"/>
    <property type="match status" value="1"/>
</dbReference>
<dbReference type="RefSeq" id="WP_239795398.1">
    <property type="nucleotide sequence ID" value="NZ_OU912926.1"/>
</dbReference>
<evidence type="ECO:0000313" key="3">
    <source>
        <dbReference type="Proteomes" id="UP000839052"/>
    </source>
</evidence>
<dbReference type="InterPro" id="IPR025246">
    <property type="entry name" value="IS30-like_HTH"/>
</dbReference>
<accession>A0ABM8YV02</accession>
<feature type="domain" description="Transposase IS30-like HTH" evidence="1">
    <location>
        <begin position="7"/>
        <end position="50"/>
    </location>
</feature>
<protein>
    <recommendedName>
        <fullName evidence="1">Transposase IS30-like HTH domain-containing protein</fullName>
    </recommendedName>
</protein>
<sequence>MENSGKHYQHLNAEERAMIMLMKREGSELREIGRFWKRSSSTLPKEIAQNWGGESDYVASLAGEQAHRLRIKSRKPLKLGEAIRCLKG</sequence>